<organism evidence="4 5">
    <name type="scientific">Nothoprocta perdicaria</name>
    <name type="common">Chilean tinamou</name>
    <name type="synonym">Crypturus perdicarius</name>
    <dbReference type="NCBI Taxonomy" id="30464"/>
    <lineage>
        <taxon>Eukaryota</taxon>
        <taxon>Metazoa</taxon>
        <taxon>Chordata</taxon>
        <taxon>Craniata</taxon>
        <taxon>Vertebrata</taxon>
        <taxon>Euteleostomi</taxon>
        <taxon>Archelosauria</taxon>
        <taxon>Archosauria</taxon>
        <taxon>Dinosauria</taxon>
        <taxon>Saurischia</taxon>
        <taxon>Theropoda</taxon>
        <taxon>Coelurosauria</taxon>
        <taxon>Aves</taxon>
        <taxon>Palaeognathae</taxon>
        <taxon>Tinamiformes</taxon>
        <taxon>Tinamidae</taxon>
        <taxon>Nothoprocta</taxon>
    </lineage>
</organism>
<sequence length="107" mass="12289">MKIPFTWDTSISLISGDYSACQKQPSLSNSARTCHVILQVKAQIYNKNDSRGRMLDFMDNCPFLQEDFHYSHIQSLHALKEAGFLLKPDEYRRFTHWGATTAKVGSF</sequence>
<evidence type="ECO:0000259" key="3">
    <source>
        <dbReference type="SMART" id="SM00247"/>
    </source>
</evidence>
<dbReference type="InterPro" id="IPR011024">
    <property type="entry name" value="G_crystallin-like"/>
</dbReference>
<keyword evidence="5" id="KW-1185">Reference proteome</keyword>
<dbReference type="SUPFAM" id="SSF49695">
    <property type="entry name" value="gamma-Crystallin-like"/>
    <property type="match status" value="1"/>
</dbReference>
<dbReference type="InterPro" id="IPR001064">
    <property type="entry name" value="Beta/gamma_crystallin"/>
</dbReference>
<protein>
    <recommendedName>
        <fullName evidence="3">Beta/gamma crystallin 'Greek key' domain-containing protein</fullName>
    </recommendedName>
</protein>
<keyword evidence="2" id="KW-0677">Repeat</keyword>
<evidence type="ECO:0000313" key="4">
    <source>
        <dbReference type="Ensembl" id="ENSNPEP00000011828.1"/>
    </source>
</evidence>
<feature type="domain" description="Beta/gamma crystallin 'Greek key'" evidence="3">
    <location>
        <begin position="41"/>
        <end position="107"/>
    </location>
</feature>
<accession>A0A8C6ZG97</accession>
<reference evidence="4" key="2">
    <citation type="submission" date="2025-09" db="UniProtKB">
        <authorList>
            <consortium name="Ensembl"/>
        </authorList>
    </citation>
    <scope>IDENTIFICATION</scope>
</reference>
<evidence type="ECO:0000256" key="2">
    <source>
        <dbReference type="ARBA" id="ARBA00022737"/>
    </source>
</evidence>
<dbReference type="SMART" id="SM00247">
    <property type="entry name" value="XTALbg"/>
    <property type="match status" value="1"/>
</dbReference>
<dbReference type="Proteomes" id="UP000694420">
    <property type="component" value="Unplaced"/>
</dbReference>
<dbReference type="AlphaFoldDB" id="A0A8C6ZG97"/>
<evidence type="ECO:0000256" key="1">
    <source>
        <dbReference type="ARBA" id="ARBA00009646"/>
    </source>
</evidence>
<name>A0A8C6ZG97_NOTPE</name>
<evidence type="ECO:0000313" key="5">
    <source>
        <dbReference type="Proteomes" id="UP000694420"/>
    </source>
</evidence>
<dbReference type="Gene3D" id="2.60.20.10">
    <property type="entry name" value="Crystallins"/>
    <property type="match status" value="1"/>
</dbReference>
<comment type="similarity">
    <text evidence="1">Belongs to the beta/gamma-crystallin family.</text>
</comment>
<reference evidence="4" key="1">
    <citation type="submission" date="2025-08" db="UniProtKB">
        <authorList>
            <consortium name="Ensembl"/>
        </authorList>
    </citation>
    <scope>IDENTIFICATION</scope>
</reference>
<proteinExistence type="inferred from homology"/>
<dbReference type="Ensembl" id="ENSNPET00000012129.1">
    <property type="protein sequence ID" value="ENSNPEP00000011828.1"/>
    <property type="gene ID" value="ENSNPEG00000008872.1"/>
</dbReference>